<reference evidence="3 4" key="1">
    <citation type="journal article" date="2024" name="Front Chem Biol">
        <title>Unveiling the potential of Daldinia eschscholtzii MFLUCC 19-0629 through bioactivity and bioinformatics studies for enhanced sustainable agriculture production.</title>
        <authorList>
            <person name="Brooks S."/>
            <person name="Weaver J.A."/>
            <person name="Klomchit A."/>
            <person name="Alharthi S.A."/>
            <person name="Onlamun T."/>
            <person name="Nurani R."/>
            <person name="Vong T.K."/>
            <person name="Alberti F."/>
            <person name="Greco C."/>
        </authorList>
    </citation>
    <scope>NUCLEOTIDE SEQUENCE [LARGE SCALE GENOMIC DNA]</scope>
    <source>
        <strain evidence="3">MFLUCC 19-0629</strain>
    </source>
</reference>
<organism evidence="3 4">
    <name type="scientific">Daldinia eschscholtzii</name>
    <dbReference type="NCBI Taxonomy" id="292717"/>
    <lineage>
        <taxon>Eukaryota</taxon>
        <taxon>Fungi</taxon>
        <taxon>Dikarya</taxon>
        <taxon>Ascomycota</taxon>
        <taxon>Pezizomycotina</taxon>
        <taxon>Sordariomycetes</taxon>
        <taxon>Xylariomycetidae</taxon>
        <taxon>Xylariales</taxon>
        <taxon>Hypoxylaceae</taxon>
        <taxon>Daldinia</taxon>
    </lineage>
</organism>
<keyword evidence="4" id="KW-1185">Reference proteome</keyword>
<feature type="region of interest" description="Disordered" evidence="1">
    <location>
        <begin position="59"/>
        <end position="86"/>
    </location>
</feature>
<evidence type="ECO:0000256" key="2">
    <source>
        <dbReference type="SAM" id="Phobius"/>
    </source>
</evidence>
<accession>A0AAX6MBE0</accession>
<evidence type="ECO:0000313" key="3">
    <source>
        <dbReference type="EMBL" id="KAK6950008.1"/>
    </source>
</evidence>
<keyword evidence="2" id="KW-0812">Transmembrane</keyword>
<gene>
    <name evidence="3" type="ORF">Daesc_008331</name>
</gene>
<keyword evidence="2" id="KW-1133">Transmembrane helix</keyword>
<proteinExistence type="predicted"/>
<dbReference type="EMBL" id="JBANMG010000008">
    <property type="protein sequence ID" value="KAK6950008.1"/>
    <property type="molecule type" value="Genomic_DNA"/>
</dbReference>
<comment type="caution">
    <text evidence="3">The sequence shown here is derived from an EMBL/GenBank/DDBJ whole genome shotgun (WGS) entry which is preliminary data.</text>
</comment>
<feature type="transmembrane region" description="Helical" evidence="2">
    <location>
        <begin position="7"/>
        <end position="26"/>
    </location>
</feature>
<sequence>MNGYVLLAIYTTILIGLVGVGVDWLWDVPEAAEVGEYFLQAAFGGTVGFMARRHFRLRLRGPGPGPGRGRGRGHDHGHGYGHGHDS</sequence>
<keyword evidence="2" id="KW-0472">Membrane</keyword>
<feature type="transmembrane region" description="Helical" evidence="2">
    <location>
        <begin position="38"/>
        <end position="55"/>
    </location>
</feature>
<feature type="compositionally biased region" description="Basic and acidic residues" evidence="1">
    <location>
        <begin position="72"/>
        <end position="86"/>
    </location>
</feature>
<evidence type="ECO:0000256" key="1">
    <source>
        <dbReference type="SAM" id="MobiDB-lite"/>
    </source>
</evidence>
<dbReference type="AlphaFoldDB" id="A0AAX6MBE0"/>
<dbReference type="Proteomes" id="UP001369815">
    <property type="component" value="Unassembled WGS sequence"/>
</dbReference>
<name>A0AAX6MBE0_9PEZI</name>
<evidence type="ECO:0000313" key="4">
    <source>
        <dbReference type="Proteomes" id="UP001369815"/>
    </source>
</evidence>
<protein>
    <submittedName>
        <fullName evidence="3">Uncharacterized protein</fullName>
    </submittedName>
</protein>